<reference evidence="1" key="1">
    <citation type="submission" date="2023-07" db="EMBL/GenBank/DDBJ databases">
        <title>Genomic Encyclopedia of Type Strains, Phase IV (KMG-IV): sequencing the most valuable type-strain genomes for metagenomic binning, comparative biology and taxonomic classification.</title>
        <authorList>
            <person name="Goeker M."/>
        </authorList>
    </citation>
    <scope>NUCLEOTIDE SEQUENCE</scope>
    <source>
        <strain evidence="1">DSM 24202</strain>
    </source>
</reference>
<evidence type="ECO:0000313" key="1">
    <source>
        <dbReference type="EMBL" id="MDQ0291165.1"/>
    </source>
</evidence>
<comment type="caution">
    <text evidence="1">The sequence shown here is derived from an EMBL/GenBank/DDBJ whole genome shotgun (WGS) entry which is preliminary data.</text>
</comment>
<name>A0AAE3VIS7_9BACT</name>
<sequence>MTHYGLLPGTYFWRYRTWHPNTDTYGNTWLPAAGARPLTVDYRNPPVNDTQYPVVPSALSCTPNPGAPGNFSLSFYAANAQGYDVEIKGTLPKNNQVLHNAYFMPGADKVVPFNVPTTRPITLVGPDTCTWRVRGFNPYGDSEWSSGPAIVVTTGTAIPAAGVPDYKHMRPTDGWWVATAASGTAPLAFEWDPVPGATGYMMYLSSAAGVPILNYVDIGNVTWVDSINGVRIELPVGTYLWCLVAYNGASPREYGGWNHSPRTPDHESPIYFQVIADLTAPTISMAEKVKGADPDTVKITWVGIAPKSVDVLLFYPGAPDWLESRNRPVTVTGDLTGTVPLGIAWGPGTSYILLTGKTATGLAGPRSRMFVIP</sequence>
<dbReference type="Proteomes" id="UP001238163">
    <property type="component" value="Unassembled WGS sequence"/>
</dbReference>
<keyword evidence="2" id="KW-1185">Reference proteome</keyword>
<proteinExistence type="predicted"/>
<dbReference type="EMBL" id="JAUSVL010000001">
    <property type="protein sequence ID" value="MDQ0291165.1"/>
    <property type="molecule type" value="Genomic_DNA"/>
</dbReference>
<organism evidence="1 2">
    <name type="scientific">Oligosphaera ethanolica</name>
    <dbReference type="NCBI Taxonomy" id="760260"/>
    <lineage>
        <taxon>Bacteria</taxon>
        <taxon>Pseudomonadati</taxon>
        <taxon>Lentisphaerota</taxon>
        <taxon>Oligosphaeria</taxon>
        <taxon>Oligosphaerales</taxon>
        <taxon>Oligosphaeraceae</taxon>
        <taxon>Oligosphaera</taxon>
    </lineage>
</organism>
<dbReference type="RefSeq" id="WP_307263558.1">
    <property type="nucleotide sequence ID" value="NZ_JAUSVL010000001.1"/>
</dbReference>
<protein>
    <submittedName>
        <fullName evidence="1">Uncharacterized protein</fullName>
    </submittedName>
</protein>
<evidence type="ECO:0000313" key="2">
    <source>
        <dbReference type="Proteomes" id="UP001238163"/>
    </source>
</evidence>
<dbReference type="AlphaFoldDB" id="A0AAE3VIS7"/>
<gene>
    <name evidence="1" type="ORF">J3R75_003272</name>
</gene>
<accession>A0AAE3VIS7</accession>